<dbReference type="Pfam" id="PF14385">
    <property type="entry name" value="DUF4416"/>
    <property type="match status" value="1"/>
</dbReference>
<protein>
    <submittedName>
        <fullName evidence="1">DUF4416 family protein</fullName>
    </submittedName>
</protein>
<reference evidence="1 2" key="1">
    <citation type="submission" date="2019-02" db="EMBL/GenBank/DDBJ databases">
        <title>Complete Genome Sequence and Methylome Analysis of free living Spirochaetas.</title>
        <authorList>
            <person name="Fomenkov A."/>
            <person name="Dubinina G."/>
            <person name="Leshcheva N."/>
            <person name="Mikheeva N."/>
            <person name="Grabovich M."/>
            <person name="Vincze T."/>
            <person name="Roberts R.J."/>
        </authorList>
    </citation>
    <scope>NUCLEOTIDE SEQUENCE [LARGE SCALE GENOMIC DNA]</scope>
    <source>
        <strain evidence="1 2">K2</strain>
    </source>
</reference>
<evidence type="ECO:0000313" key="1">
    <source>
        <dbReference type="EMBL" id="QEN09318.1"/>
    </source>
</evidence>
<dbReference type="AlphaFoldDB" id="A0A5C1QPP8"/>
<accession>A0A5C1QPP8</accession>
<organism evidence="1 2">
    <name type="scientific">Oceanispirochaeta crateris</name>
    <dbReference type="NCBI Taxonomy" id="2518645"/>
    <lineage>
        <taxon>Bacteria</taxon>
        <taxon>Pseudomonadati</taxon>
        <taxon>Spirochaetota</taxon>
        <taxon>Spirochaetia</taxon>
        <taxon>Spirochaetales</taxon>
        <taxon>Spirochaetaceae</taxon>
        <taxon>Oceanispirochaeta</taxon>
    </lineage>
</organism>
<dbReference type="EMBL" id="CP036150">
    <property type="protein sequence ID" value="QEN09318.1"/>
    <property type="molecule type" value="Genomic_DNA"/>
</dbReference>
<dbReference type="InterPro" id="IPR025529">
    <property type="entry name" value="DUF4416"/>
</dbReference>
<sequence>MGVVKSYVPEKLVMGILISDLDMLRGLKLKLKALWGELDSCTEAVEFRYTDYYNAEMGSPLYRIFCSFTTLVNPENLAKIKLKSNEVENRFIRGSGRVINLDPGILSQSKFILATTKNNAHRIPMSLGIYGELTLQYRNGEFRDLEWTYPDYRGQAARQYLLSVRNTYKEQLKSISHKP</sequence>
<dbReference type="Proteomes" id="UP000324209">
    <property type="component" value="Chromosome"/>
</dbReference>
<gene>
    <name evidence="1" type="ORF">EXM22_15520</name>
</gene>
<name>A0A5C1QPP8_9SPIO</name>
<dbReference type="KEGG" id="ock:EXM22_15520"/>
<evidence type="ECO:0000313" key="2">
    <source>
        <dbReference type="Proteomes" id="UP000324209"/>
    </source>
</evidence>
<proteinExistence type="predicted"/>
<keyword evidence="2" id="KW-1185">Reference proteome</keyword>
<dbReference type="OrthoDB" id="9788989at2"/>